<protein>
    <recommendedName>
        <fullName evidence="1">GIY-YIG domain-containing protein</fullName>
    </recommendedName>
</protein>
<dbReference type="Gene3D" id="3.40.1440.10">
    <property type="entry name" value="GIY-YIG endonuclease"/>
    <property type="match status" value="1"/>
</dbReference>
<gene>
    <name evidence="2" type="ORF">THAOC_04628</name>
</gene>
<dbReference type="Pfam" id="PF01541">
    <property type="entry name" value="GIY-YIG"/>
    <property type="match status" value="1"/>
</dbReference>
<accession>K0T9J4</accession>
<dbReference type="SUPFAM" id="SSF52540">
    <property type="entry name" value="P-loop containing nucleoside triphosphate hydrolases"/>
    <property type="match status" value="1"/>
</dbReference>
<dbReference type="eggNOG" id="ENOG502SRZ9">
    <property type="taxonomic scope" value="Eukaryota"/>
</dbReference>
<dbReference type="InterPro" id="IPR027417">
    <property type="entry name" value="P-loop_NTPase"/>
</dbReference>
<organism evidence="2 3">
    <name type="scientific">Thalassiosira oceanica</name>
    <name type="common">Marine diatom</name>
    <dbReference type="NCBI Taxonomy" id="159749"/>
    <lineage>
        <taxon>Eukaryota</taxon>
        <taxon>Sar</taxon>
        <taxon>Stramenopiles</taxon>
        <taxon>Ochrophyta</taxon>
        <taxon>Bacillariophyta</taxon>
        <taxon>Coscinodiscophyceae</taxon>
        <taxon>Thalassiosirophycidae</taxon>
        <taxon>Thalassiosirales</taxon>
        <taxon>Thalassiosiraceae</taxon>
        <taxon>Thalassiosira</taxon>
    </lineage>
</organism>
<dbReference type="InterPro" id="IPR000305">
    <property type="entry name" value="GIY-YIG_endonuc"/>
</dbReference>
<dbReference type="AlphaFoldDB" id="K0T9J4"/>
<comment type="caution">
    <text evidence="2">The sequence shown here is derived from an EMBL/GenBank/DDBJ whole genome shotgun (WGS) entry which is preliminary data.</text>
</comment>
<reference evidence="2 3" key="1">
    <citation type="journal article" date="2012" name="Genome Biol.">
        <title>Genome and low-iron response of an oceanic diatom adapted to chronic iron limitation.</title>
        <authorList>
            <person name="Lommer M."/>
            <person name="Specht M."/>
            <person name="Roy A.S."/>
            <person name="Kraemer L."/>
            <person name="Andreson R."/>
            <person name="Gutowska M.A."/>
            <person name="Wolf J."/>
            <person name="Bergner S.V."/>
            <person name="Schilhabel M.B."/>
            <person name="Klostermeier U.C."/>
            <person name="Beiko R.G."/>
            <person name="Rosenstiel P."/>
            <person name="Hippler M."/>
            <person name="Laroche J."/>
        </authorList>
    </citation>
    <scope>NUCLEOTIDE SEQUENCE [LARGE SCALE GENOMIC DNA]</scope>
    <source>
        <strain evidence="2 3">CCMP1005</strain>
    </source>
</reference>
<feature type="domain" description="GIY-YIG" evidence="1">
    <location>
        <begin position="710"/>
        <end position="792"/>
    </location>
</feature>
<sequence>MITPKQADRLPPPCDAHDWRVHTEHDLRLAGSLKNSLVKAKLIGEGTSPYLLSLYVNNLTRRIITEVFPVMPITMRKIDDYIYKTYRLLMSVIVEQSIHLDELAPCLLTEVLAEKRGEIINLWRDKTSDHLDVILNALPEISKTKEDFMKATKLEPMRDFCPLQEIRQYEGQSSLSFREQRASVSLGIKAVNQYRRQFGDLTRTKNLLTTGIPGAGKTHVLLTQALYAISQGLRVMATSLMAVRSLALGGIHMHKLFALEVGKYTNPFKLAELSIQKLHAKSNLKMMHLLFDEIGKLSAQQVAVLDIIFRQDWPDLSLCLVVYYKTRLTNSYFVLYFRHARHNNIPFGGALILGTFDAAQLGAIEGYPFLMSTHLLTDFNIIRLKHSVRAHACPSLQRINEIVRIDPDTLKRSATLFQEFLGLLEEGAHFVQSFDMVPLNAQRMYSRRIPANQASSDYVSDCIERFQADNTPYIVCDSHDLQQVSGSRADLVTATDQCIVKELNTKCREPKRLLFFRGAMYESTVNDKGGAFTQSQILMLVELPTRNQVENKLPIKMMAAPINGSTAYTPVMENVPTTEELLQQGWKIVTVYIAKERFHERFLSSAARGTRLVNHDHRMLQESAPHFRIDFTSEAGGSHAFKRPASRDVVDRLWAVITTGDQWTKVTKSILDSMCIEGDGVRNEEVEKNVLDLAELHPFAVSDIPLPQSKTGYVYLLVSTVDMNRCYVGTTANVARRLNQHNSGHGADETAPIQYRPWFVASYLTNMAHLDQSRRMSLEALWQHYNSNDLQRGISGIDSWIENGRRVMREHNTACDSGEDDHIRMVITFQRRRRTD</sequence>
<dbReference type="SUPFAM" id="SSF82771">
    <property type="entry name" value="GIY-YIG endonuclease"/>
    <property type="match status" value="1"/>
</dbReference>
<proteinExistence type="predicted"/>
<dbReference type="PROSITE" id="PS50164">
    <property type="entry name" value="GIY_YIG"/>
    <property type="match status" value="1"/>
</dbReference>
<evidence type="ECO:0000313" key="3">
    <source>
        <dbReference type="Proteomes" id="UP000266841"/>
    </source>
</evidence>
<name>K0T9J4_THAOC</name>
<dbReference type="Proteomes" id="UP000266841">
    <property type="component" value="Unassembled WGS sequence"/>
</dbReference>
<dbReference type="OrthoDB" id="24645at2759"/>
<dbReference type="EMBL" id="AGNL01004249">
    <property type="protein sequence ID" value="EJK73734.1"/>
    <property type="molecule type" value="Genomic_DNA"/>
</dbReference>
<evidence type="ECO:0000259" key="1">
    <source>
        <dbReference type="PROSITE" id="PS50164"/>
    </source>
</evidence>
<dbReference type="InterPro" id="IPR035901">
    <property type="entry name" value="GIY-YIG_endonuc_sf"/>
</dbReference>
<dbReference type="Gene3D" id="3.40.50.300">
    <property type="entry name" value="P-loop containing nucleotide triphosphate hydrolases"/>
    <property type="match status" value="1"/>
</dbReference>
<evidence type="ECO:0000313" key="2">
    <source>
        <dbReference type="EMBL" id="EJK73734.1"/>
    </source>
</evidence>
<keyword evidence="3" id="KW-1185">Reference proteome</keyword>